<gene>
    <name evidence="3" type="ORF">AVEN_97052_1</name>
</gene>
<keyword evidence="4" id="KW-1185">Reference proteome</keyword>
<name>A0A4Y2X1N3_ARAVE</name>
<dbReference type="Proteomes" id="UP000499080">
    <property type="component" value="Unassembled WGS sequence"/>
</dbReference>
<organism evidence="3 4">
    <name type="scientific">Araneus ventricosus</name>
    <name type="common">Orbweaver spider</name>
    <name type="synonym">Epeira ventricosa</name>
    <dbReference type="NCBI Taxonomy" id="182803"/>
    <lineage>
        <taxon>Eukaryota</taxon>
        <taxon>Metazoa</taxon>
        <taxon>Ecdysozoa</taxon>
        <taxon>Arthropoda</taxon>
        <taxon>Chelicerata</taxon>
        <taxon>Arachnida</taxon>
        <taxon>Araneae</taxon>
        <taxon>Araneomorphae</taxon>
        <taxon>Entelegynae</taxon>
        <taxon>Araneoidea</taxon>
        <taxon>Araneidae</taxon>
        <taxon>Araneus</taxon>
    </lineage>
</organism>
<dbReference type="PROSITE" id="PS50835">
    <property type="entry name" value="IG_LIKE"/>
    <property type="match status" value="1"/>
</dbReference>
<evidence type="ECO:0000259" key="2">
    <source>
        <dbReference type="PROSITE" id="PS50835"/>
    </source>
</evidence>
<sequence>MLSDRKPRLPLFFGRQRDTPPSPNENTNNFEACLESIQEPTIERIKVSRERMKIRFDSRISDHHFKEGNLVCLYNLKQRRGLNPNPQQNWEGPYIIAKKMNNVICRVQRVHVEPSANNILGLELVVEDVRYKDQGTFTCSAVVDGRETRIQFYLKVYCKYVFCNLTISAE</sequence>
<proteinExistence type="predicted"/>
<dbReference type="AlphaFoldDB" id="A0A4Y2X1N3"/>
<feature type="region of interest" description="Disordered" evidence="1">
    <location>
        <begin position="1"/>
        <end position="29"/>
    </location>
</feature>
<comment type="caution">
    <text evidence="3">The sequence shown here is derived from an EMBL/GenBank/DDBJ whole genome shotgun (WGS) entry which is preliminary data.</text>
</comment>
<dbReference type="EMBL" id="BGPR01069378">
    <property type="protein sequence ID" value="GBO43036.1"/>
    <property type="molecule type" value="Genomic_DNA"/>
</dbReference>
<evidence type="ECO:0000256" key="1">
    <source>
        <dbReference type="SAM" id="MobiDB-lite"/>
    </source>
</evidence>
<evidence type="ECO:0000313" key="4">
    <source>
        <dbReference type="Proteomes" id="UP000499080"/>
    </source>
</evidence>
<evidence type="ECO:0000313" key="3">
    <source>
        <dbReference type="EMBL" id="GBO43036.1"/>
    </source>
</evidence>
<reference evidence="3 4" key="1">
    <citation type="journal article" date="2019" name="Sci. Rep.">
        <title>Orb-weaving spider Araneus ventricosus genome elucidates the spidroin gene catalogue.</title>
        <authorList>
            <person name="Kono N."/>
            <person name="Nakamura H."/>
            <person name="Ohtoshi R."/>
            <person name="Moran D.A.P."/>
            <person name="Shinohara A."/>
            <person name="Yoshida Y."/>
            <person name="Fujiwara M."/>
            <person name="Mori M."/>
            <person name="Tomita M."/>
            <person name="Arakawa K."/>
        </authorList>
    </citation>
    <scope>NUCLEOTIDE SEQUENCE [LARGE SCALE GENOMIC DNA]</scope>
</reference>
<accession>A0A4Y2X1N3</accession>
<feature type="domain" description="Ig-like" evidence="2">
    <location>
        <begin position="40"/>
        <end position="151"/>
    </location>
</feature>
<dbReference type="OrthoDB" id="6537797at2759"/>
<protein>
    <recommendedName>
        <fullName evidence="2">Ig-like domain-containing protein</fullName>
    </recommendedName>
</protein>
<dbReference type="InterPro" id="IPR007110">
    <property type="entry name" value="Ig-like_dom"/>
</dbReference>